<accession>Q55J58</accession>
<dbReference type="STRING" id="214684.Q5KCK3"/>
<feature type="region of interest" description="Disordered" evidence="4">
    <location>
        <begin position="729"/>
        <end position="749"/>
    </location>
</feature>
<evidence type="ECO:0000313" key="5">
    <source>
        <dbReference type="EMBL" id="AAW45013.1"/>
    </source>
</evidence>
<proteinExistence type="inferred from homology"/>
<name>Q5KCK3_CRYD1</name>
<feature type="compositionally biased region" description="Basic and acidic residues" evidence="4">
    <location>
        <begin position="729"/>
        <end position="740"/>
    </location>
</feature>
<dbReference type="GO" id="GO:0042273">
    <property type="term" value="P:ribosomal large subunit biogenesis"/>
    <property type="evidence" value="ECO:0000318"/>
    <property type="project" value="GO_Central"/>
</dbReference>
<dbReference type="GO" id="GO:0030691">
    <property type="term" value="C:Noc2p-Noc3p complex"/>
    <property type="evidence" value="ECO:0000318"/>
    <property type="project" value="GO_Central"/>
</dbReference>
<feature type="region of interest" description="Disordered" evidence="4">
    <location>
        <begin position="168"/>
        <end position="211"/>
    </location>
</feature>
<evidence type="ECO:0008006" key="7">
    <source>
        <dbReference type="Google" id="ProtNLM"/>
    </source>
</evidence>
<dbReference type="OrthoDB" id="10266662at2759"/>
<dbReference type="OMA" id="GCLRYYL"/>
<feature type="compositionally biased region" description="Acidic residues" evidence="4">
    <location>
        <begin position="100"/>
        <end position="137"/>
    </location>
</feature>
<dbReference type="RefSeq" id="XP_572320.1">
    <property type="nucleotide sequence ID" value="XM_572320.2"/>
</dbReference>
<dbReference type="InParanoid" id="Q5KCK3"/>
<evidence type="ECO:0000256" key="3">
    <source>
        <dbReference type="ARBA" id="ARBA00023242"/>
    </source>
</evidence>
<dbReference type="KEGG" id="cne:CNH01320"/>
<feature type="compositionally biased region" description="Low complexity" evidence="4">
    <location>
        <begin position="76"/>
        <end position="88"/>
    </location>
</feature>
<dbReference type="Pfam" id="PF03715">
    <property type="entry name" value="Noc2"/>
    <property type="match status" value="1"/>
</dbReference>
<sequence length="749" mass="84123">MGKSTKAFKKFASSGKLKDTIQKRRQHQQAKRKSDDIKTQRAKQRGAAHDPEDESEGEGSEGEDEEDEKEAKRIGKPNAGGKAGGVAKTVEDLFGAGGLDVEDDEESELEELGSEDEDEEDDGDDEEDEGEGDLLDEEAMKKAMKDLAKNDPEFFKYLKENDEDLLDFGQSSKANKGKGKQDEDDEDDEDEEMESDEDLLEEDEEEEEAERKRITVTLKMLRQWQEGMLRQHSIRSLRKTLIAFRAAAHMNEDDGDQGSGLDTKYIIDSAQVFNKIVVTALKFTPVVISHHFPYKTLPSGKVKLQPPKKTNQTLNRLILSHFSTLLHLIKSLPTTPSSVASKKDEGASGLLLTAVGESTKLIPWVLSARKHLRAYLKVLLDLWSSAGDDVRIASFLAVRKLFVAGDDAVKDLCLRNIYRSLLPPLRNTTPHTLPSLNLMKNTASELYQLAPSLSYQHAFGFIRMLAVHLRNVVRSSTTGKAGDNQQAFKTVYNWQYVHCIDFWSQVLAGAASVENQKANAGLESPLKPLVYPLVQIALGAVRLLPSSRYFPLRFHILHSLLRIISRTGTYIPLAPFLLEILDSTEFRRANPKKGTIKPLDFEYIIRAPAAYPKTRVFQEGLGEELVFLLGEYHAAVSTQIAFPEMVLPVILTIKKHIKKGSAGSPKVVSSLKVLVEKLEATRTFIENKRRNVSFAPRDRAEVDRFLEGQGPEVTPVGNWMRLQRKIRDQKRSEVEKALREEQDEDEDSE</sequence>
<keyword evidence="3" id="KW-0539">Nucleus</keyword>
<evidence type="ECO:0000256" key="2">
    <source>
        <dbReference type="ARBA" id="ARBA00005907"/>
    </source>
</evidence>
<feature type="compositionally biased region" description="Acidic residues" evidence="4">
    <location>
        <begin position="182"/>
        <end position="208"/>
    </location>
</feature>
<evidence type="ECO:0000256" key="1">
    <source>
        <dbReference type="ARBA" id="ARBA00004123"/>
    </source>
</evidence>
<dbReference type="HOGENOM" id="CLU_011272_0_0_1"/>
<dbReference type="eggNOG" id="KOG2256">
    <property type="taxonomic scope" value="Eukaryota"/>
</dbReference>
<evidence type="ECO:0000313" key="6">
    <source>
        <dbReference type="Proteomes" id="UP000002149"/>
    </source>
</evidence>
<feature type="compositionally biased region" description="Low complexity" evidence="4">
    <location>
        <begin position="1"/>
        <end position="15"/>
    </location>
</feature>
<dbReference type="FunCoup" id="Q5KCK3">
    <property type="interactions" value="464"/>
</dbReference>
<dbReference type="AlphaFoldDB" id="Q5KCK3"/>
<reference evidence="5 6" key="1">
    <citation type="journal article" date="2005" name="Science">
        <title>The genome of the basidiomycetous yeast and human pathogen Cryptococcus neoformans.</title>
        <authorList>
            <person name="Loftus B.J."/>
            <person name="Fung E."/>
            <person name="Roncaglia P."/>
            <person name="Rowley D."/>
            <person name="Amedeo P."/>
            <person name="Bruno D."/>
            <person name="Vamathevan J."/>
            <person name="Miranda M."/>
            <person name="Anderson I.J."/>
            <person name="Fraser J.A."/>
            <person name="Allen J.E."/>
            <person name="Bosdet I.E."/>
            <person name="Brent M.R."/>
            <person name="Chiu R."/>
            <person name="Doering T.L."/>
            <person name="Donlin M.J."/>
            <person name="D'Souza C.A."/>
            <person name="Fox D.S."/>
            <person name="Grinberg V."/>
            <person name="Fu J."/>
            <person name="Fukushima M."/>
            <person name="Haas B.J."/>
            <person name="Huang J.C."/>
            <person name="Janbon G."/>
            <person name="Jones S.J."/>
            <person name="Koo H.L."/>
            <person name="Krzywinski M.I."/>
            <person name="Kwon-Chung J.K."/>
            <person name="Lengeler K.B."/>
            <person name="Maiti R."/>
            <person name="Marra M.A."/>
            <person name="Marra R.E."/>
            <person name="Mathewson C.A."/>
            <person name="Mitchell T.G."/>
            <person name="Pertea M."/>
            <person name="Riggs F.R."/>
            <person name="Salzberg S.L."/>
            <person name="Schein J.E."/>
            <person name="Shvartsbeyn A."/>
            <person name="Shin H."/>
            <person name="Shumway M."/>
            <person name="Specht C.A."/>
            <person name="Suh B.B."/>
            <person name="Tenney A."/>
            <person name="Utterback T.R."/>
            <person name="Wickes B.L."/>
            <person name="Wortman J.R."/>
            <person name="Wye N.H."/>
            <person name="Kronstad J.W."/>
            <person name="Lodge J.K."/>
            <person name="Heitman J."/>
            <person name="Davis R.W."/>
            <person name="Fraser C.M."/>
            <person name="Hyman R.W."/>
        </authorList>
    </citation>
    <scope>NUCLEOTIDE SEQUENCE [LARGE SCALE GENOMIC DNA]</scope>
    <source>
        <strain evidence="6">JEC21 / ATCC MYA-565</strain>
    </source>
</reference>
<dbReference type="GeneID" id="3259132"/>
<organism evidence="5 6">
    <name type="scientific">Cryptococcus deneoformans (strain JEC21 / ATCC MYA-565)</name>
    <name type="common">Cryptococcus neoformans var. neoformans serotype D</name>
    <dbReference type="NCBI Taxonomy" id="214684"/>
    <lineage>
        <taxon>Eukaryota</taxon>
        <taxon>Fungi</taxon>
        <taxon>Dikarya</taxon>
        <taxon>Basidiomycota</taxon>
        <taxon>Agaricomycotina</taxon>
        <taxon>Tremellomycetes</taxon>
        <taxon>Tremellales</taxon>
        <taxon>Cryptococcaceae</taxon>
        <taxon>Cryptococcus</taxon>
        <taxon>Cryptococcus neoformans species complex</taxon>
    </lineage>
</organism>
<gene>
    <name evidence="5" type="ordered locus">CNH01320</name>
</gene>
<keyword evidence="6" id="KW-1185">Reference proteome</keyword>
<dbReference type="InterPro" id="IPR005343">
    <property type="entry name" value="Noc2"/>
</dbReference>
<dbReference type="PaxDb" id="214684-Q5KCK3"/>
<dbReference type="EMBL" id="AE017348">
    <property type="protein sequence ID" value="AAW45013.1"/>
    <property type="molecule type" value="Genomic_DNA"/>
</dbReference>
<comment type="subcellular location">
    <subcellularLocation>
        <location evidence="1">Nucleus</location>
    </subcellularLocation>
</comment>
<dbReference type="VEuPathDB" id="FungiDB:CNH01320"/>
<protein>
    <recommendedName>
        <fullName evidence="7">Nucleolar complex protein 2</fullName>
    </recommendedName>
</protein>
<feature type="region of interest" description="Disordered" evidence="4">
    <location>
        <begin position="1"/>
        <end position="145"/>
    </location>
</feature>
<comment type="similarity">
    <text evidence="2">Belongs to the NOC2 family.</text>
</comment>
<dbReference type="GO" id="GO:0005730">
    <property type="term" value="C:nucleolus"/>
    <property type="evidence" value="ECO:0000318"/>
    <property type="project" value="GO_Central"/>
</dbReference>
<dbReference type="Proteomes" id="UP000002149">
    <property type="component" value="Chromosome 8"/>
</dbReference>
<accession>Q5KCK3</accession>
<dbReference type="PANTHER" id="PTHR12687">
    <property type="entry name" value="NUCLEOLAR COMPLEX 2 AND RAD4-RELATED"/>
    <property type="match status" value="1"/>
</dbReference>
<feature type="compositionally biased region" description="Acidic residues" evidence="4">
    <location>
        <begin position="51"/>
        <end position="68"/>
    </location>
</feature>
<dbReference type="GO" id="GO:0030690">
    <property type="term" value="C:Noc1p-Noc2p complex"/>
    <property type="evidence" value="ECO:0000318"/>
    <property type="project" value="GO_Central"/>
</dbReference>
<evidence type="ECO:0000256" key="4">
    <source>
        <dbReference type="SAM" id="MobiDB-lite"/>
    </source>
</evidence>
<dbReference type="GO" id="GO:0005654">
    <property type="term" value="C:nucleoplasm"/>
    <property type="evidence" value="ECO:0000318"/>
    <property type="project" value="GO_Central"/>
</dbReference>
<dbReference type="PANTHER" id="PTHR12687:SF4">
    <property type="entry name" value="NUCLEOLAR COMPLEX PROTEIN 2 HOMOLOG"/>
    <property type="match status" value="1"/>
</dbReference>